<keyword evidence="6" id="KW-0479">Metal-binding</keyword>
<evidence type="ECO:0000256" key="7">
    <source>
        <dbReference type="ARBA" id="ARBA00022842"/>
    </source>
</evidence>
<evidence type="ECO:0000256" key="8">
    <source>
        <dbReference type="ARBA" id="ARBA00037065"/>
    </source>
</evidence>
<comment type="catalytic activity">
    <reaction evidence="9">
        <text>dTTP + alpha-D-glucose 1-phosphate + H(+) = dTDP-alpha-D-glucose + diphosphate</text>
        <dbReference type="Rhea" id="RHEA:15225"/>
        <dbReference type="ChEBI" id="CHEBI:15378"/>
        <dbReference type="ChEBI" id="CHEBI:33019"/>
        <dbReference type="ChEBI" id="CHEBI:37568"/>
        <dbReference type="ChEBI" id="CHEBI:57477"/>
        <dbReference type="ChEBI" id="CHEBI:58601"/>
        <dbReference type="EC" id="2.7.7.24"/>
    </reaction>
</comment>
<feature type="domain" description="Nucleotidyl transferase" evidence="10">
    <location>
        <begin position="2"/>
        <end position="35"/>
    </location>
</feature>
<dbReference type="AlphaFoldDB" id="A0A381ZVX3"/>
<keyword evidence="4" id="KW-0808">Transferase</keyword>
<dbReference type="PANTHER" id="PTHR43532">
    <property type="entry name" value="GLUCOSE-1-PHOSPHATE THYMIDYLYLTRANSFERASE"/>
    <property type="match status" value="1"/>
</dbReference>
<proteinExistence type="inferred from homology"/>
<dbReference type="InterPro" id="IPR029044">
    <property type="entry name" value="Nucleotide-diphossugar_trans"/>
</dbReference>
<evidence type="ECO:0000256" key="1">
    <source>
        <dbReference type="ARBA" id="ARBA00001946"/>
    </source>
</evidence>
<evidence type="ECO:0000256" key="3">
    <source>
        <dbReference type="ARBA" id="ARBA00012461"/>
    </source>
</evidence>
<dbReference type="EC" id="2.7.7.24" evidence="3"/>
<evidence type="ECO:0000256" key="5">
    <source>
        <dbReference type="ARBA" id="ARBA00022695"/>
    </source>
</evidence>
<comment type="function">
    <text evidence="8">Catalyzes the formation of dTDP-glucose, from dTTP and glucose 1-phosphate, as well as its pyrophosphorolysis.</text>
</comment>
<evidence type="ECO:0000256" key="2">
    <source>
        <dbReference type="ARBA" id="ARBA00010480"/>
    </source>
</evidence>
<dbReference type="EMBL" id="UINC01022888">
    <property type="protein sequence ID" value="SVA93438.1"/>
    <property type="molecule type" value="Genomic_DNA"/>
</dbReference>
<dbReference type="InterPro" id="IPR005835">
    <property type="entry name" value="NTP_transferase_dom"/>
</dbReference>
<dbReference type="GO" id="GO:0008879">
    <property type="term" value="F:glucose-1-phosphate thymidylyltransferase activity"/>
    <property type="evidence" value="ECO:0007669"/>
    <property type="project" value="UniProtKB-EC"/>
</dbReference>
<evidence type="ECO:0000313" key="11">
    <source>
        <dbReference type="EMBL" id="SVA93438.1"/>
    </source>
</evidence>
<accession>A0A381ZVX3</accession>
<organism evidence="11">
    <name type="scientific">marine metagenome</name>
    <dbReference type="NCBI Taxonomy" id="408172"/>
    <lineage>
        <taxon>unclassified sequences</taxon>
        <taxon>metagenomes</taxon>
        <taxon>ecological metagenomes</taxon>
    </lineage>
</organism>
<dbReference type="PANTHER" id="PTHR43532:SF4">
    <property type="entry name" value="GLUCOSE-1-PHOSPHATE THYMIDYLYLTRANSFERASE 2"/>
    <property type="match status" value="1"/>
</dbReference>
<comment type="cofactor">
    <cofactor evidence="1">
        <name>Mg(2+)</name>
        <dbReference type="ChEBI" id="CHEBI:18420"/>
    </cofactor>
</comment>
<evidence type="ECO:0000256" key="4">
    <source>
        <dbReference type="ARBA" id="ARBA00022679"/>
    </source>
</evidence>
<gene>
    <name evidence="11" type="ORF">METZ01_LOCUS146292</name>
</gene>
<reference evidence="11" key="1">
    <citation type="submission" date="2018-05" db="EMBL/GenBank/DDBJ databases">
        <authorList>
            <person name="Lanie J.A."/>
            <person name="Ng W.-L."/>
            <person name="Kazmierczak K.M."/>
            <person name="Andrzejewski T.M."/>
            <person name="Davidsen T.M."/>
            <person name="Wayne K.J."/>
            <person name="Tettelin H."/>
            <person name="Glass J.I."/>
            <person name="Rusch D."/>
            <person name="Podicherti R."/>
            <person name="Tsui H.-C.T."/>
            <person name="Winkler M.E."/>
        </authorList>
    </citation>
    <scope>NUCLEOTIDE SEQUENCE</scope>
</reference>
<dbReference type="InterPro" id="IPR005907">
    <property type="entry name" value="G1P_thy_trans_s"/>
</dbReference>
<evidence type="ECO:0000259" key="10">
    <source>
        <dbReference type="Pfam" id="PF00483"/>
    </source>
</evidence>
<evidence type="ECO:0000256" key="9">
    <source>
        <dbReference type="ARBA" id="ARBA00049336"/>
    </source>
</evidence>
<keyword evidence="5" id="KW-0548">Nucleotidyltransferase</keyword>
<dbReference type="SUPFAM" id="SSF53448">
    <property type="entry name" value="Nucleotide-diphospho-sugar transferases"/>
    <property type="match status" value="1"/>
</dbReference>
<dbReference type="Gene3D" id="3.90.550.10">
    <property type="entry name" value="Spore Coat Polysaccharide Biosynthesis Protein SpsA, Chain A"/>
    <property type="match status" value="1"/>
</dbReference>
<dbReference type="Pfam" id="PF00483">
    <property type="entry name" value="NTP_transferase"/>
    <property type="match status" value="1"/>
</dbReference>
<protein>
    <recommendedName>
        <fullName evidence="3">glucose-1-phosphate thymidylyltransferase</fullName>
        <ecNumber evidence="3">2.7.7.24</ecNumber>
    </recommendedName>
</protein>
<evidence type="ECO:0000256" key="6">
    <source>
        <dbReference type="ARBA" id="ARBA00022723"/>
    </source>
</evidence>
<sequence>MKGIILAGGSGTRLYPFTRGVSKQLVPIYDKPTARHCETPSVVAIHKENKCLTTGS</sequence>
<comment type="similarity">
    <text evidence="2">Belongs to the glucose-1-phosphate thymidylyltransferase family.</text>
</comment>
<keyword evidence="7" id="KW-0460">Magnesium</keyword>
<dbReference type="GO" id="GO:0046872">
    <property type="term" value="F:metal ion binding"/>
    <property type="evidence" value="ECO:0007669"/>
    <property type="project" value="UniProtKB-KW"/>
</dbReference>
<name>A0A381ZVX3_9ZZZZ</name>